<dbReference type="GO" id="GO:0005634">
    <property type="term" value="C:nucleus"/>
    <property type="evidence" value="ECO:0007669"/>
    <property type="project" value="UniProtKB-SubCell"/>
</dbReference>
<reference evidence="3" key="1">
    <citation type="submission" date="2013-11" db="EMBL/GenBank/DDBJ databases">
        <title>Genome sequence of the fusiform rust pathogen reveals effectors for host alternation and coevolution with pine.</title>
        <authorList>
            <consortium name="DOE Joint Genome Institute"/>
            <person name="Smith K."/>
            <person name="Pendleton A."/>
            <person name="Kubisiak T."/>
            <person name="Anderson C."/>
            <person name="Salamov A."/>
            <person name="Aerts A."/>
            <person name="Riley R."/>
            <person name="Clum A."/>
            <person name="Lindquist E."/>
            <person name="Ence D."/>
            <person name="Campbell M."/>
            <person name="Kronenberg Z."/>
            <person name="Feau N."/>
            <person name="Dhillon B."/>
            <person name="Hamelin R."/>
            <person name="Burleigh J."/>
            <person name="Smith J."/>
            <person name="Yandell M."/>
            <person name="Nelson C."/>
            <person name="Grigoriev I."/>
            <person name="Davis J."/>
        </authorList>
    </citation>
    <scope>NUCLEOTIDE SEQUENCE</scope>
    <source>
        <strain evidence="3">G11</strain>
    </source>
</reference>
<dbReference type="PANTHER" id="PTHR13489:SF0">
    <property type="entry name" value="MINI-CHROMOSOME MAINTENANCE COMPLEX-BINDING PROTEIN"/>
    <property type="match status" value="1"/>
</dbReference>
<organism evidence="3 4">
    <name type="scientific">Cronartium quercuum f. sp. fusiforme G11</name>
    <dbReference type="NCBI Taxonomy" id="708437"/>
    <lineage>
        <taxon>Eukaryota</taxon>
        <taxon>Fungi</taxon>
        <taxon>Dikarya</taxon>
        <taxon>Basidiomycota</taxon>
        <taxon>Pucciniomycotina</taxon>
        <taxon>Pucciniomycetes</taxon>
        <taxon>Pucciniales</taxon>
        <taxon>Coleosporiaceae</taxon>
        <taxon>Cronartium</taxon>
    </lineage>
</organism>
<comment type="caution">
    <text evidence="3">The sequence shown here is derived from an EMBL/GenBank/DDBJ whole genome shotgun (WGS) entry which is preliminary data.</text>
</comment>
<dbReference type="OrthoDB" id="329666at2759"/>
<proteinExistence type="predicted"/>
<dbReference type="Proteomes" id="UP000886653">
    <property type="component" value="Unassembled WGS sequence"/>
</dbReference>
<dbReference type="EMBL" id="MU167248">
    <property type="protein sequence ID" value="KAG0147381.1"/>
    <property type="molecule type" value="Genomic_DNA"/>
</dbReference>
<evidence type="ECO:0000313" key="3">
    <source>
        <dbReference type="EMBL" id="KAG0147381.1"/>
    </source>
</evidence>
<dbReference type="InterPro" id="IPR019140">
    <property type="entry name" value="MCM_complex-bd"/>
</dbReference>
<comment type="subcellular location">
    <subcellularLocation>
        <location evidence="1">Nucleus</location>
    </subcellularLocation>
</comment>
<evidence type="ECO:0000313" key="4">
    <source>
        <dbReference type="Proteomes" id="UP000886653"/>
    </source>
</evidence>
<dbReference type="GO" id="GO:0006261">
    <property type="term" value="P:DNA-templated DNA replication"/>
    <property type="evidence" value="ECO:0007669"/>
    <property type="project" value="TreeGrafter"/>
</dbReference>
<dbReference type="PANTHER" id="PTHR13489">
    <property type="entry name" value="MINI-CHROMOSOME MAINTENANCE COMPLEX-BINDING PROTEIN"/>
    <property type="match status" value="1"/>
</dbReference>
<name>A0A9P6TCH8_9BASI</name>
<accession>A0A9P6TCH8</accession>
<keyword evidence="2" id="KW-0539">Nucleus</keyword>
<evidence type="ECO:0000256" key="2">
    <source>
        <dbReference type="ARBA" id="ARBA00023242"/>
    </source>
</evidence>
<evidence type="ECO:0000256" key="1">
    <source>
        <dbReference type="ARBA" id="ARBA00004123"/>
    </source>
</evidence>
<evidence type="ECO:0008006" key="5">
    <source>
        <dbReference type="Google" id="ProtNLM"/>
    </source>
</evidence>
<keyword evidence="4" id="KW-1185">Reference proteome</keyword>
<sequence>MIASFQATEALTNPLSVIDTILSSTHSTNPTEQVSKSFQTIFASDQAIYQIPSITNPSTPPGLLPNSSLVRFRCMIQDTGLGTELYAPYASSGKPTAYRESLDLCGSSSDPVEPSQLSERELVYAVEIPGESQWVRTRFDGPLDKGLEYGLESLKMSSKSETGPRIEAWEHERTRRKFPIAGSKHLGAVLKFYEGPAELEQIRTASMLEVVGILGWTEFGVGLDEQDLVGHPGVSRSTQSADAPPPSRPHIPCIHVIFHRAPPSLSSTLPSALPDVRPRAEVRERLVKYIARKAFDGDELAAQYLLCAMTSKIHTRVSGHTLGALPLNLVYPKPNPKPLADLLSNLLPRLSTVPLTIPALNARALFPVSDTDSLLAGPLQLATSTVVLLDALAMDEGQLGTMGLRNVACLARLVDEGKLEYSFPYSQFLFDAQLPLLLLSLGSKTFVDGFWTLPVAEASACKSNVDTDADECEPCLEELESWRMWLEELGRAGIIIPQSLASEIQETFVSIRRGAATAAEAEQAMSQADLARRLELARLVGLQFGRQEVSLEDWQWACKMEKMRKVRLG</sequence>
<dbReference type="GO" id="GO:0003682">
    <property type="term" value="F:chromatin binding"/>
    <property type="evidence" value="ECO:0007669"/>
    <property type="project" value="TreeGrafter"/>
</dbReference>
<gene>
    <name evidence="3" type="ORF">CROQUDRAFT_656113</name>
</gene>
<protein>
    <recommendedName>
        <fullName evidence="5">Mini-chromosome maintenance complex-binding protein</fullName>
    </recommendedName>
</protein>
<dbReference type="AlphaFoldDB" id="A0A9P6TCH8"/>
<dbReference type="Pfam" id="PF09739">
    <property type="entry name" value="MCM_bind"/>
    <property type="match status" value="2"/>
</dbReference>